<evidence type="ECO:0000313" key="1">
    <source>
        <dbReference type="EMBL" id="EWC59609.1"/>
    </source>
</evidence>
<protein>
    <recommendedName>
        <fullName evidence="3">Mini-circle protein</fullName>
    </recommendedName>
</protein>
<dbReference type="EMBL" id="AYXG01000197">
    <property type="protein sequence ID" value="EWC59609.1"/>
    <property type="molecule type" value="Genomic_DNA"/>
</dbReference>
<sequence length="168" mass="18630">MIMSTPERAWPTTDAHDELTLLWELLRFQRHTALGKATGTTLAEAIETPLATSPLMSILGVIKHLTAVERHWLTRVAGGADLPSLWTEDPDSDWRITPTDTPTTVLNAYRAEWALAETAMAPLHPDDQALGDPTRTTRWTLNHVIQETARHVGHLDILRELADGSTGE</sequence>
<evidence type="ECO:0000313" key="2">
    <source>
        <dbReference type="Proteomes" id="UP000019277"/>
    </source>
</evidence>
<proteinExistence type="predicted"/>
<dbReference type="InterPro" id="IPR007061">
    <property type="entry name" value="MST-like"/>
</dbReference>
<accession>W7J0H7</accession>
<reference evidence="1 2" key="1">
    <citation type="journal article" date="2014" name="Genome Announc.">
        <title>Draft Genome Sequence of the Antitrypanosomally Active Sponge-Associated Bacterium Actinokineospora sp. Strain EG49.</title>
        <authorList>
            <person name="Harjes J."/>
            <person name="Ryu T."/>
            <person name="Abdelmohsen U.R."/>
            <person name="Moitinho-Silva L."/>
            <person name="Horn H."/>
            <person name="Ravasi T."/>
            <person name="Hentschel U."/>
        </authorList>
    </citation>
    <scope>NUCLEOTIDE SEQUENCE [LARGE SCALE GENOMIC DNA]</scope>
    <source>
        <strain evidence="1 2">EG49</strain>
    </source>
</reference>
<name>W7J0H7_9PSEU</name>
<dbReference type="Pfam" id="PF04978">
    <property type="entry name" value="MST"/>
    <property type="match status" value="1"/>
</dbReference>
<dbReference type="eggNOG" id="COG2318">
    <property type="taxonomic scope" value="Bacteria"/>
</dbReference>
<evidence type="ECO:0008006" key="3">
    <source>
        <dbReference type="Google" id="ProtNLM"/>
    </source>
</evidence>
<dbReference type="InterPro" id="IPR034660">
    <property type="entry name" value="DinB/YfiT-like"/>
</dbReference>
<dbReference type="AlphaFoldDB" id="W7J0H7"/>
<dbReference type="SUPFAM" id="SSF109854">
    <property type="entry name" value="DinB/YfiT-like putative metalloenzymes"/>
    <property type="match status" value="1"/>
</dbReference>
<dbReference type="Gene3D" id="1.20.120.450">
    <property type="entry name" value="dinb family like domain"/>
    <property type="match status" value="1"/>
</dbReference>
<organism evidence="1 2">
    <name type="scientific">Actinokineospora spheciospongiae</name>
    <dbReference type="NCBI Taxonomy" id="909613"/>
    <lineage>
        <taxon>Bacteria</taxon>
        <taxon>Bacillati</taxon>
        <taxon>Actinomycetota</taxon>
        <taxon>Actinomycetes</taxon>
        <taxon>Pseudonocardiales</taxon>
        <taxon>Pseudonocardiaceae</taxon>
        <taxon>Actinokineospora</taxon>
    </lineage>
</organism>
<keyword evidence="2" id="KW-1185">Reference proteome</keyword>
<gene>
    <name evidence="1" type="ORF">UO65_5150</name>
</gene>
<comment type="caution">
    <text evidence="1">The sequence shown here is derived from an EMBL/GenBank/DDBJ whole genome shotgun (WGS) entry which is preliminary data.</text>
</comment>
<dbReference type="STRING" id="909613.UO65_5150"/>
<dbReference type="Proteomes" id="UP000019277">
    <property type="component" value="Unassembled WGS sequence"/>
</dbReference>